<name>A0ABT8N0Q4_9BACL</name>
<keyword evidence="2" id="KW-0012">Acyltransferase</keyword>
<dbReference type="EMBL" id="JAUJWV010000001">
    <property type="protein sequence ID" value="MDN7241458.1"/>
    <property type="molecule type" value="Genomic_DNA"/>
</dbReference>
<dbReference type="Pfam" id="PF13673">
    <property type="entry name" value="Acetyltransf_10"/>
    <property type="match status" value="1"/>
</dbReference>
<dbReference type="Proteomes" id="UP001172055">
    <property type="component" value="Unassembled WGS sequence"/>
</dbReference>
<comment type="caution">
    <text evidence="2">The sequence shown here is derived from an EMBL/GenBank/DDBJ whole genome shotgun (WGS) entry which is preliminary data.</text>
</comment>
<evidence type="ECO:0000313" key="2">
    <source>
        <dbReference type="EMBL" id="MDN7241458.1"/>
    </source>
</evidence>
<dbReference type="GO" id="GO:0016746">
    <property type="term" value="F:acyltransferase activity"/>
    <property type="evidence" value="ECO:0007669"/>
    <property type="project" value="UniProtKB-KW"/>
</dbReference>
<dbReference type="CDD" id="cd04301">
    <property type="entry name" value="NAT_SF"/>
    <property type="match status" value="1"/>
</dbReference>
<dbReference type="InterPro" id="IPR039143">
    <property type="entry name" value="GNPNAT1-like"/>
</dbReference>
<dbReference type="EC" id="2.3.1.-" evidence="2"/>
<keyword evidence="3" id="KW-1185">Reference proteome</keyword>
<evidence type="ECO:0000259" key="1">
    <source>
        <dbReference type="PROSITE" id="PS51186"/>
    </source>
</evidence>
<dbReference type="PROSITE" id="PS51186">
    <property type="entry name" value="GNAT"/>
    <property type="match status" value="1"/>
</dbReference>
<dbReference type="InterPro" id="IPR000182">
    <property type="entry name" value="GNAT_dom"/>
</dbReference>
<feature type="domain" description="N-acetyltransferase" evidence="1">
    <location>
        <begin position="2"/>
        <end position="143"/>
    </location>
</feature>
<organism evidence="2 3">
    <name type="scientific">Planococcus shixiaomingii</name>
    <dbReference type="NCBI Taxonomy" id="3058393"/>
    <lineage>
        <taxon>Bacteria</taxon>
        <taxon>Bacillati</taxon>
        <taxon>Bacillota</taxon>
        <taxon>Bacilli</taxon>
        <taxon>Bacillales</taxon>
        <taxon>Caryophanaceae</taxon>
        <taxon>Planococcus</taxon>
    </lineage>
</organism>
<gene>
    <name evidence="2" type="ORF">QWY14_06620</name>
</gene>
<protein>
    <submittedName>
        <fullName evidence="2">GNAT family N-acetyltransferase</fullName>
        <ecNumber evidence="2">2.3.1.-</ecNumber>
    </submittedName>
</protein>
<evidence type="ECO:0000313" key="3">
    <source>
        <dbReference type="Proteomes" id="UP001172055"/>
    </source>
</evidence>
<keyword evidence="2" id="KW-0808">Transferase</keyword>
<dbReference type="PANTHER" id="PTHR13355">
    <property type="entry name" value="GLUCOSAMINE 6-PHOSPHATE N-ACETYLTRANSFERASE"/>
    <property type="match status" value="1"/>
</dbReference>
<dbReference type="RefSeq" id="WP_300985424.1">
    <property type="nucleotide sequence ID" value="NZ_CP129236.1"/>
</dbReference>
<sequence length="143" mass="16188">MQKIKVATTPLEKEQAMEVRRTVFIEEQGVPAAIEMDANDATAIHFVGYQFAQPIAAGRIREIEPGIGKVERVCVLPEYRGHRTGVLLMEAMEEHARSIGIFKLKLNSQSYAIPFYEKLGYAITSEEFFEADISHRSMEKNLL</sequence>
<dbReference type="Gene3D" id="3.40.630.30">
    <property type="match status" value="1"/>
</dbReference>
<dbReference type="SUPFAM" id="SSF55729">
    <property type="entry name" value="Acyl-CoA N-acyltransferases (Nat)"/>
    <property type="match status" value="1"/>
</dbReference>
<accession>A0ABT8N0Q4</accession>
<proteinExistence type="predicted"/>
<dbReference type="PANTHER" id="PTHR13355:SF11">
    <property type="entry name" value="GLUCOSAMINE 6-PHOSPHATE N-ACETYLTRANSFERASE"/>
    <property type="match status" value="1"/>
</dbReference>
<dbReference type="InterPro" id="IPR016181">
    <property type="entry name" value="Acyl_CoA_acyltransferase"/>
</dbReference>
<reference evidence="2 3" key="1">
    <citation type="submission" date="2023-06" db="EMBL/GenBank/DDBJ databases">
        <title>Novel species in genus Planococcus.</title>
        <authorList>
            <person name="Ning S."/>
        </authorList>
    </citation>
    <scope>NUCLEOTIDE SEQUENCE [LARGE SCALE GENOMIC DNA]</scope>
    <source>
        <strain evidence="2 3">N028</strain>
    </source>
</reference>